<dbReference type="InterPro" id="IPR020966">
    <property type="entry name" value="ALMT"/>
</dbReference>
<keyword evidence="6" id="KW-0406">Ion transport</keyword>
<feature type="transmembrane region" description="Helical" evidence="9">
    <location>
        <begin position="53"/>
        <end position="72"/>
    </location>
</feature>
<keyword evidence="8" id="KW-0407">Ion channel</keyword>
<dbReference type="EMBL" id="JAMFTS010000003">
    <property type="protein sequence ID" value="KAJ4771353.1"/>
    <property type="molecule type" value="Genomic_DNA"/>
</dbReference>
<organism evidence="10 11">
    <name type="scientific">Rhynchospora pubera</name>
    <dbReference type="NCBI Taxonomy" id="906938"/>
    <lineage>
        <taxon>Eukaryota</taxon>
        <taxon>Viridiplantae</taxon>
        <taxon>Streptophyta</taxon>
        <taxon>Embryophyta</taxon>
        <taxon>Tracheophyta</taxon>
        <taxon>Spermatophyta</taxon>
        <taxon>Magnoliopsida</taxon>
        <taxon>Liliopsida</taxon>
        <taxon>Poales</taxon>
        <taxon>Cyperaceae</taxon>
        <taxon>Cyperoideae</taxon>
        <taxon>Rhynchosporeae</taxon>
        <taxon>Rhynchospora</taxon>
    </lineage>
</organism>
<keyword evidence="11" id="KW-1185">Reference proteome</keyword>
<evidence type="ECO:0000256" key="6">
    <source>
        <dbReference type="ARBA" id="ARBA00023065"/>
    </source>
</evidence>
<evidence type="ECO:0000256" key="5">
    <source>
        <dbReference type="ARBA" id="ARBA00022989"/>
    </source>
</evidence>
<sequence>MHSDKGSVRIDVILSPSAVVPEFIHKPRKKEHFVISTYFRDFWEFVKGDKHRVAFSLKTGLAVMIVSLLLLISQPYEVFSANIIYAVLTVIVMFEYTVGATLIRGFNRASGSLLAGICALTVIQIILVTSHAAEPYIIGVSIFLIAVVTSLVKLWPPLVPYEHCFRVILFTYCLLIDSAYRNTNPVFSALSRLYCIGIGAVVGVLVNVLVFPIWAGEQLHRELIASFHAVADSLQGCVKKYLNNDGSENIVFSQSMTDDFPYEPSFQNCRAILDSSARIDFLANSAKWEPPHGRFQLSYPWSQYVKVVSILRHCAYEVMALNGCLKSEIQAMYCMKLVAEPEIHEAARRATELLRQLANDLSSMKHNPGETIILLKSVHYSMYQLQESVEFNSILFATLRNNFLGNLTDCYNTPKTDAYTNDILKSEEIIESPRGEEGPQLHQLPSIEDQETEAGVKIDSHEIFRRAKYLGSMEALSFSTFVSLLIKFVSRLDHLVDSVDELSKLAKFKDNSIV</sequence>
<dbReference type="GO" id="GO:0016020">
    <property type="term" value="C:membrane"/>
    <property type="evidence" value="ECO:0007669"/>
    <property type="project" value="UniProtKB-SubCell"/>
</dbReference>
<evidence type="ECO:0000256" key="7">
    <source>
        <dbReference type="ARBA" id="ARBA00023136"/>
    </source>
</evidence>
<evidence type="ECO:0000256" key="2">
    <source>
        <dbReference type="ARBA" id="ARBA00007079"/>
    </source>
</evidence>
<feature type="transmembrane region" description="Helical" evidence="9">
    <location>
        <begin position="110"/>
        <end position="129"/>
    </location>
</feature>
<proteinExistence type="inferred from homology"/>
<comment type="subcellular location">
    <subcellularLocation>
        <location evidence="1">Membrane</location>
        <topology evidence="1">Multi-pass membrane protein</topology>
    </subcellularLocation>
</comment>
<dbReference type="AlphaFoldDB" id="A0AAV8DYN3"/>
<comment type="similarity">
    <text evidence="2">Belongs to the aromatic acid exporter (TC 2.A.85) family.</text>
</comment>
<feature type="transmembrane region" description="Helical" evidence="9">
    <location>
        <begin position="78"/>
        <end position="98"/>
    </location>
</feature>
<keyword evidence="7 9" id="KW-0472">Membrane</keyword>
<dbReference type="PANTHER" id="PTHR31086">
    <property type="entry name" value="ALUMINUM-ACTIVATED MALATE TRANSPORTER 10"/>
    <property type="match status" value="1"/>
</dbReference>
<evidence type="ECO:0000256" key="3">
    <source>
        <dbReference type="ARBA" id="ARBA00022448"/>
    </source>
</evidence>
<evidence type="ECO:0000256" key="9">
    <source>
        <dbReference type="SAM" id="Phobius"/>
    </source>
</evidence>
<keyword evidence="5 9" id="KW-1133">Transmembrane helix</keyword>
<gene>
    <name evidence="10" type="ORF">LUZ62_055610</name>
</gene>
<keyword evidence="3" id="KW-0813">Transport</keyword>
<evidence type="ECO:0000256" key="1">
    <source>
        <dbReference type="ARBA" id="ARBA00004141"/>
    </source>
</evidence>
<feature type="transmembrane region" description="Helical" evidence="9">
    <location>
        <begin position="193"/>
        <end position="214"/>
    </location>
</feature>
<keyword evidence="4 9" id="KW-0812">Transmembrane</keyword>
<accession>A0AAV8DYN3</accession>
<evidence type="ECO:0000313" key="10">
    <source>
        <dbReference type="EMBL" id="KAJ4771353.1"/>
    </source>
</evidence>
<evidence type="ECO:0000256" key="8">
    <source>
        <dbReference type="ARBA" id="ARBA00023303"/>
    </source>
</evidence>
<dbReference type="GO" id="GO:0034220">
    <property type="term" value="P:monoatomic ion transmembrane transport"/>
    <property type="evidence" value="ECO:0007669"/>
    <property type="project" value="UniProtKB-KW"/>
</dbReference>
<dbReference type="Proteomes" id="UP001140206">
    <property type="component" value="Chromosome 3"/>
</dbReference>
<dbReference type="Pfam" id="PF11744">
    <property type="entry name" value="ALMT"/>
    <property type="match status" value="1"/>
</dbReference>
<protein>
    <submittedName>
        <fullName evidence="10">Aluminum activated malate transporter family protein</fullName>
    </submittedName>
</protein>
<name>A0AAV8DYN3_9POAL</name>
<feature type="transmembrane region" description="Helical" evidence="9">
    <location>
        <begin position="135"/>
        <end position="152"/>
    </location>
</feature>
<dbReference type="GO" id="GO:0015743">
    <property type="term" value="P:malate transport"/>
    <property type="evidence" value="ECO:0007669"/>
    <property type="project" value="InterPro"/>
</dbReference>
<comment type="caution">
    <text evidence="10">The sequence shown here is derived from an EMBL/GenBank/DDBJ whole genome shotgun (WGS) entry which is preliminary data.</text>
</comment>
<reference evidence="10" key="1">
    <citation type="submission" date="2022-08" db="EMBL/GenBank/DDBJ databases">
        <authorList>
            <person name="Marques A."/>
        </authorList>
    </citation>
    <scope>NUCLEOTIDE SEQUENCE</scope>
    <source>
        <strain evidence="10">RhyPub2mFocal</strain>
        <tissue evidence="10">Leaves</tissue>
    </source>
</reference>
<evidence type="ECO:0000256" key="4">
    <source>
        <dbReference type="ARBA" id="ARBA00022692"/>
    </source>
</evidence>
<evidence type="ECO:0000313" key="11">
    <source>
        <dbReference type="Proteomes" id="UP001140206"/>
    </source>
</evidence>